<evidence type="ECO:0000313" key="2">
    <source>
        <dbReference type="Proteomes" id="UP000001660"/>
    </source>
</evidence>
<dbReference type="Proteomes" id="UP000001660">
    <property type="component" value="Chromosome"/>
</dbReference>
<accession>D8P890</accession>
<evidence type="ECO:0000313" key="1">
    <source>
        <dbReference type="EMBL" id="CBK43722.1"/>
    </source>
</evidence>
<dbReference type="HOGENOM" id="CLU_3418831_0_0_0"/>
<dbReference type="STRING" id="330214.NIDE4053"/>
<protein>
    <submittedName>
        <fullName evidence="1">Uncharacterized protein</fullName>
    </submittedName>
</protein>
<organism evidence="1 2">
    <name type="scientific">Nitrospira defluvii</name>
    <dbReference type="NCBI Taxonomy" id="330214"/>
    <lineage>
        <taxon>Bacteria</taxon>
        <taxon>Pseudomonadati</taxon>
        <taxon>Nitrospirota</taxon>
        <taxon>Nitrospiria</taxon>
        <taxon>Nitrospirales</taxon>
        <taxon>Nitrospiraceae</taxon>
        <taxon>Nitrospira</taxon>
    </lineage>
</organism>
<name>D8P890_9BACT</name>
<keyword evidence="2" id="KW-1185">Reference proteome</keyword>
<dbReference type="KEGG" id="nde:NIDE4053"/>
<sequence>MIKAGTSLVTRFQSQAKHASAIQVH</sequence>
<reference evidence="1 2" key="1">
    <citation type="journal article" date="2010" name="Proc. Natl. Acad. Sci. U.S.A.">
        <title>A Nitrospira metagenome illuminates the physiology and evolution of globally important nitrite-oxidizing bacteria.</title>
        <authorList>
            <person name="Lucker S."/>
            <person name="Wagner M."/>
            <person name="Maixner F."/>
            <person name="Pelletier E."/>
            <person name="Koch H."/>
            <person name="Vacherie B."/>
            <person name="Rattei T."/>
            <person name="Sinninghe Damste J."/>
            <person name="Spieck E."/>
            <person name="Le Paslier D."/>
            <person name="Daims H."/>
        </authorList>
    </citation>
    <scope>NUCLEOTIDE SEQUENCE [LARGE SCALE GENOMIC DNA]</scope>
</reference>
<gene>
    <name evidence="1" type="ORF">NIDE4053</name>
</gene>
<proteinExistence type="predicted"/>
<dbReference type="AlphaFoldDB" id="D8P890"/>
<dbReference type="EMBL" id="FP929003">
    <property type="protein sequence ID" value="CBK43722.1"/>
    <property type="molecule type" value="Genomic_DNA"/>
</dbReference>